<dbReference type="Gene3D" id="1.10.720.60">
    <property type="match status" value="1"/>
</dbReference>
<sequence length="145" mass="16870">MNPAMKQAGFYNRKYEKNIKNIRMQREIMDVYGYTDVAMYIPPDDVGKEGVIAYLVAILEALIKSDRKHTALKKLQGRIWQTRFQNIELEEVMFEDIPKALEKWHASAFKALSLGPKHHFILILLDLRLPFAFKSSSISFEFLCS</sequence>
<organism evidence="1 2">
    <name type="scientific">Kingdonia uniflora</name>
    <dbReference type="NCBI Taxonomy" id="39325"/>
    <lineage>
        <taxon>Eukaryota</taxon>
        <taxon>Viridiplantae</taxon>
        <taxon>Streptophyta</taxon>
        <taxon>Embryophyta</taxon>
        <taxon>Tracheophyta</taxon>
        <taxon>Spermatophyta</taxon>
        <taxon>Magnoliopsida</taxon>
        <taxon>Ranunculales</taxon>
        <taxon>Circaeasteraceae</taxon>
        <taxon>Kingdonia</taxon>
    </lineage>
</organism>
<dbReference type="EMBL" id="JACGCM010001069">
    <property type="protein sequence ID" value="KAF6161945.1"/>
    <property type="molecule type" value="Genomic_DNA"/>
</dbReference>
<comment type="caution">
    <text evidence="1">The sequence shown here is derived from an EMBL/GenBank/DDBJ whole genome shotgun (WGS) entry which is preliminary data.</text>
</comment>
<dbReference type="OrthoDB" id="1934125at2759"/>
<dbReference type="Proteomes" id="UP000541444">
    <property type="component" value="Unassembled WGS sequence"/>
</dbReference>
<protein>
    <submittedName>
        <fullName evidence="1">Uncharacterized protein</fullName>
    </submittedName>
</protein>
<evidence type="ECO:0000313" key="1">
    <source>
        <dbReference type="EMBL" id="KAF6161945.1"/>
    </source>
</evidence>
<dbReference type="GO" id="GO:0043874">
    <property type="term" value="F:acireductone synthase activity"/>
    <property type="evidence" value="ECO:0007669"/>
    <property type="project" value="TreeGrafter"/>
</dbReference>
<dbReference type="GO" id="GO:0019509">
    <property type="term" value="P:L-methionine salvage from methylthioadenosine"/>
    <property type="evidence" value="ECO:0007669"/>
    <property type="project" value="TreeGrafter"/>
</dbReference>
<dbReference type="PANTHER" id="PTHR20371:SF1">
    <property type="entry name" value="ENOLASE-PHOSPHATASE E1"/>
    <property type="match status" value="1"/>
</dbReference>
<proteinExistence type="predicted"/>
<dbReference type="InterPro" id="IPR036412">
    <property type="entry name" value="HAD-like_sf"/>
</dbReference>
<reference evidence="1 2" key="1">
    <citation type="journal article" date="2020" name="IScience">
        <title>Genome Sequencing of the Endangered Kingdonia uniflora (Circaeasteraceae, Ranunculales) Reveals Potential Mechanisms of Evolutionary Specialization.</title>
        <authorList>
            <person name="Sun Y."/>
            <person name="Deng T."/>
            <person name="Zhang A."/>
            <person name="Moore M.J."/>
            <person name="Landis J.B."/>
            <person name="Lin N."/>
            <person name="Zhang H."/>
            <person name="Zhang X."/>
            <person name="Huang J."/>
            <person name="Zhang X."/>
            <person name="Sun H."/>
            <person name="Wang H."/>
        </authorList>
    </citation>
    <scope>NUCLEOTIDE SEQUENCE [LARGE SCALE GENOMIC DNA]</scope>
    <source>
        <strain evidence="1">TB1705</strain>
        <tissue evidence="1">Leaf</tissue>
    </source>
</reference>
<dbReference type="AlphaFoldDB" id="A0A7J7N470"/>
<evidence type="ECO:0000313" key="2">
    <source>
        <dbReference type="Proteomes" id="UP000541444"/>
    </source>
</evidence>
<gene>
    <name evidence="1" type="ORF">GIB67_014147</name>
</gene>
<keyword evidence="2" id="KW-1185">Reference proteome</keyword>
<accession>A0A7J7N470</accession>
<name>A0A7J7N470_9MAGN</name>
<dbReference type="SUPFAM" id="SSF56784">
    <property type="entry name" value="HAD-like"/>
    <property type="match status" value="1"/>
</dbReference>
<dbReference type="PANTHER" id="PTHR20371">
    <property type="entry name" value="ENOLASE-PHOSPHATASE E1"/>
    <property type="match status" value="1"/>
</dbReference>